<feature type="compositionally biased region" description="Basic residues" evidence="1">
    <location>
        <begin position="98"/>
        <end position="110"/>
    </location>
</feature>
<feature type="compositionally biased region" description="Polar residues" evidence="1">
    <location>
        <begin position="353"/>
        <end position="364"/>
    </location>
</feature>
<feature type="compositionally biased region" description="Pro residues" evidence="1">
    <location>
        <begin position="133"/>
        <end position="171"/>
    </location>
</feature>
<feature type="compositionally biased region" description="Low complexity" evidence="1">
    <location>
        <begin position="365"/>
        <end position="392"/>
    </location>
</feature>
<feature type="compositionally biased region" description="Polar residues" evidence="1">
    <location>
        <begin position="398"/>
        <end position="421"/>
    </location>
</feature>
<feature type="region of interest" description="Disordered" evidence="1">
    <location>
        <begin position="573"/>
        <end position="614"/>
    </location>
</feature>
<feature type="compositionally biased region" description="Polar residues" evidence="1">
    <location>
        <begin position="580"/>
        <end position="595"/>
    </location>
</feature>
<dbReference type="EMBL" id="DF836304">
    <property type="protein sequence ID" value="GAN02003.1"/>
    <property type="molecule type" value="Genomic_DNA"/>
</dbReference>
<name>A0A0C9MJD1_9FUNG</name>
<feature type="compositionally biased region" description="Low complexity" evidence="1">
    <location>
        <begin position="324"/>
        <end position="352"/>
    </location>
</feature>
<feature type="region of interest" description="Disordered" evidence="1">
    <location>
        <begin position="89"/>
        <end position="199"/>
    </location>
</feature>
<accession>A0A0C9MJD1</accession>
<feature type="compositionally biased region" description="Polar residues" evidence="1">
    <location>
        <begin position="297"/>
        <end position="323"/>
    </location>
</feature>
<evidence type="ECO:0000313" key="3">
    <source>
        <dbReference type="Proteomes" id="UP000053815"/>
    </source>
</evidence>
<dbReference type="OrthoDB" id="2273669at2759"/>
<feature type="compositionally biased region" description="Polar residues" evidence="1">
    <location>
        <begin position="265"/>
        <end position="278"/>
    </location>
</feature>
<keyword evidence="3" id="KW-1185">Reference proteome</keyword>
<feature type="compositionally biased region" description="Low complexity" evidence="1">
    <location>
        <begin position="422"/>
        <end position="436"/>
    </location>
</feature>
<feature type="compositionally biased region" description="Polar residues" evidence="1">
    <location>
        <begin position="173"/>
        <end position="183"/>
    </location>
</feature>
<reference evidence="2" key="1">
    <citation type="submission" date="2014-09" db="EMBL/GenBank/DDBJ databases">
        <title>Draft genome sequence of an oleaginous Mucoromycotina fungus Mucor ambiguus NBRC6742.</title>
        <authorList>
            <person name="Takeda I."/>
            <person name="Yamane N."/>
            <person name="Morita T."/>
            <person name="Tamano K."/>
            <person name="Machida M."/>
            <person name="Baker S."/>
            <person name="Koike H."/>
        </authorList>
    </citation>
    <scope>NUCLEOTIDE SEQUENCE</scope>
    <source>
        <strain evidence="2">NBRC 6742</strain>
    </source>
</reference>
<dbReference type="STRING" id="91626.A0A0C9MJD1"/>
<feature type="region of interest" description="Disordered" evidence="1">
    <location>
        <begin position="1"/>
        <end position="55"/>
    </location>
</feature>
<proteinExistence type="predicted"/>
<protein>
    <submittedName>
        <fullName evidence="2">Uncharacterized protein</fullName>
    </submittedName>
</protein>
<dbReference type="AlphaFoldDB" id="A0A0C9MJD1"/>
<organism evidence="2">
    <name type="scientific">Mucor ambiguus</name>
    <dbReference type="NCBI Taxonomy" id="91626"/>
    <lineage>
        <taxon>Eukaryota</taxon>
        <taxon>Fungi</taxon>
        <taxon>Fungi incertae sedis</taxon>
        <taxon>Mucoromycota</taxon>
        <taxon>Mucoromycotina</taxon>
        <taxon>Mucoromycetes</taxon>
        <taxon>Mucorales</taxon>
        <taxon>Mucorineae</taxon>
        <taxon>Mucoraceae</taxon>
        <taxon>Mucor</taxon>
    </lineage>
</organism>
<feature type="region of interest" description="Disordered" evidence="1">
    <location>
        <begin position="225"/>
        <end position="447"/>
    </location>
</feature>
<sequence>MSDSSDDEYGPITASWGTQAPVEEPAKPEGWDSLVDPNVKVGPNDVGSGNLHRRGTNYKPIKEEFILAHRKNIQIPKQTMLEAIRETELSLGLPKGKEKPHKGKPKKKLTGKAAPSSFSHTRSHTPTTNYVSAPPPQSKTRPTPPSTTRPPPPSTTRPPPPPTTRPSPPPSTNGSSWLNTNLVDTPFWEKKDNTPPTIQSYNQLNSKVAVDNDAWAEAVKEVVSKPDDLNDSSPTGTLIAGKLSKASNTEKNKPGAKVIRASNGDVDNSVNDSRGTVKTQDHLENKKGYVKAGDPSKNATQPTWASSQSQALTANHQGASSNKSNGNNWQTAANNWNTPAPTKAPAASSNNNDWGSASKESNWGTATSNEWTTSSTATTNSTAATTPTSTNAIDTWGPYNNQRQNGDWVSPSVNTASNWESNGTATTTTPNTYSNNQHIPSDKPSWLNSIPDKRPDSQSLRFSNPHKQRYSEVPIDIPEPVNYRRDGRITPLKTAPPPPPENSLLITIKVELSESIKVMVDIRELDDPYKLAIDFGVKNNVNSPKVIEALTKLFTAQKELGLKKKNQRLQRRVQPKNYDNVYNNQSSPSTKFSNYSRPPSAVPSPPSFARKVYY</sequence>
<dbReference type="Proteomes" id="UP000053815">
    <property type="component" value="Unassembled WGS sequence"/>
</dbReference>
<evidence type="ECO:0000313" key="2">
    <source>
        <dbReference type="EMBL" id="GAN02003.1"/>
    </source>
</evidence>
<gene>
    <name evidence="2" type="ORF">MAM1_0015c01442</name>
</gene>
<feature type="compositionally biased region" description="Polar residues" evidence="1">
    <location>
        <begin position="116"/>
        <end position="131"/>
    </location>
</feature>
<evidence type="ECO:0000256" key="1">
    <source>
        <dbReference type="SAM" id="MobiDB-lite"/>
    </source>
</evidence>